<evidence type="ECO:0000313" key="4">
    <source>
        <dbReference type="EMBL" id="MDQ0161256.1"/>
    </source>
</evidence>
<sequence>MGNNQRKSRVELRNKNRRTNFILNIFIAVVFTLVLVVASQLFFGGREEKMETKNDLDQKDTLISSKENQEEDVDKQKKQADEEKEEDQVQNVEKDPFKGATISEGGAGSDVEQVFENPNWKPIGTKQTGEHYATYDKNSLDWKEMEQALSYATGIPIEDMTIRWLGNNGSPQDAKGTIESKSSGAKYRVYITWIDGQGWKPTKVEVLKR</sequence>
<keyword evidence="2" id="KW-0472">Membrane</keyword>
<dbReference type="EMBL" id="JAUSTR010000001">
    <property type="protein sequence ID" value="MDQ0161256.1"/>
    <property type="molecule type" value="Genomic_DNA"/>
</dbReference>
<organism evidence="4 5">
    <name type="scientific">Aeribacillus alveayuensis</name>
    <dbReference type="NCBI Taxonomy" id="279215"/>
    <lineage>
        <taxon>Bacteria</taxon>
        <taxon>Bacillati</taxon>
        <taxon>Bacillota</taxon>
        <taxon>Bacilli</taxon>
        <taxon>Bacillales</taxon>
        <taxon>Bacillaceae</taxon>
        <taxon>Aeribacillus</taxon>
    </lineage>
</organism>
<gene>
    <name evidence="4" type="ORF">J2S06_000326</name>
</gene>
<reference evidence="4 5" key="1">
    <citation type="submission" date="2023-07" db="EMBL/GenBank/DDBJ databases">
        <title>Genomic Encyclopedia of Type Strains, Phase IV (KMG-IV): sequencing the most valuable type-strain genomes for metagenomic binning, comparative biology and taxonomic classification.</title>
        <authorList>
            <person name="Goeker M."/>
        </authorList>
    </citation>
    <scope>NUCLEOTIDE SEQUENCE [LARGE SCALE GENOMIC DNA]</scope>
    <source>
        <strain evidence="4 5">DSM 19092</strain>
    </source>
</reference>
<feature type="region of interest" description="Disordered" evidence="1">
    <location>
        <begin position="53"/>
        <end position="113"/>
    </location>
</feature>
<evidence type="ECO:0000256" key="2">
    <source>
        <dbReference type="SAM" id="Phobius"/>
    </source>
</evidence>
<dbReference type="InterPro" id="IPR009988">
    <property type="entry name" value="DUF1510"/>
</dbReference>
<comment type="caution">
    <text evidence="4">The sequence shown here is derived from an EMBL/GenBank/DDBJ whole genome shotgun (WGS) entry which is preliminary data.</text>
</comment>
<accession>A0ABT9VJW7</accession>
<feature type="domain" description="DUF1510" evidence="3">
    <location>
        <begin position="116"/>
        <end position="207"/>
    </location>
</feature>
<keyword evidence="2" id="KW-0812">Transmembrane</keyword>
<proteinExistence type="predicted"/>
<feature type="transmembrane region" description="Helical" evidence="2">
    <location>
        <begin position="21"/>
        <end position="43"/>
    </location>
</feature>
<evidence type="ECO:0000256" key="1">
    <source>
        <dbReference type="SAM" id="MobiDB-lite"/>
    </source>
</evidence>
<dbReference type="RefSeq" id="WP_419151084.1">
    <property type="nucleotide sequence ID" value="NZ_JAUSTR010000001.1"/>
</dbReference>
<evidence type="ECO:0000313" key="5">
    <source>
        <dbReference type="Proteomes" id="UP001225646"/>
    </source>
</evidence>
<evidence type="ECO:0000259" key="3">
    <source>
        <dbReference type="Pfam" id="PF07423"/>
    </source>
</evidence>
<keyword evidence="5" id="KW-1185">Reference proteome</keyword>
<protein>
    <submittedName>
        <fullName evidence="4">ABC-type Na+ efflux pump permease subunit</fullName>
    </submittedName>
</protein>
<dbReference type="Proteomes" id="UP001225646">
    <property type="component" value="Unassembled WGS sequence"/>
</dbReference>
<name>A0ABT9VJW7_9BACI</name>
<keyword evidence="2" id="KW-1133">Transmembrane helix</keyword>
<dbReference type="Pfam" id="PF07423">
    <property type="entry name" value="DUF1510"/>
    <property type="match status" value="1"/>
</dbReference>